<dbReference type="InterPro" id="IPR036515">
    <property type="entry name" value="Transposase_17_sf"/>
</dbReference>
<dbReference type="OrthoDB" id="880047at2"/>
<dbReference type="EMBL" id="RXOF01000012">
    <property type="protein sequence ID" value="RTQ47548.1"/>
    <property type="molecule type" value="Genomic_DNA"/>
</dbReference>
<evidence type="ECO:0000313" key="1">
    <source>
        <dbReference type="EMBL" id="RTQ47548.1"/>
    </source>
</evidence>
<sequence>MTNPVTPAPLPPGETLLVTLRLAGSIPARAGRELQQQRIAAQEAARAAPAADDAPDAHRRAEKRFFADFDALLDAGLTGGRYLEKEKIAEAVAGELLLLEEQGLRVPGFVLTFNHLHCVLHQPAGRGLSLYKAVELLHQRTAGQARRILRGQLPREADFWQPGFHELPVLDAAELLRLQQYLLAHPQRLKLPPRYHEWPYCYRALLPG</sequence>
<dbReference type="GO" id="GO:0003677">
    <property type="term" value="F:DNA binding"/>
    <property type="evidence" value="ECO:0007669"/>
    <property type="project" value="InterPro"/>
</dbReference>
<comment type="caution">
    <text evidence="1">The sequence shown here is derived from an EMBL/GenBank/DDBJ whole genome shotgun (WGS) entry which is preliminary data.</text>
</comment>
<evidence type="ECO:0000313" key="2">
    <source>
        <dbReference type="Proteomes" id="UP000282184"/>
    </source>
</evidence>
<dbReference type="Proteomes" id="UP000282184">
    <property type="component" value="Unassembled WGS sequence"/>
</dbReference>
<keyword evidence="2" id="KW-1185">Reference proteome</keyword>
<organism evidence="1 2">
    <name type="scientific">Hymenobacter gummosus</name>
    <dbReference type="NCBI Taxonomy" id="1776032"/>
    <lineage>
        <taxon>Bacteria</taxon>
        <taxon>Pseudomonadati</taxon>
        <taxon>Bacteroidota</taxon>
        <taxon>Cytophagia</taxon>
        <taxon>Cytophagales</taxon>
        <taxon>Hymenobacteraceae</taxon>
        <taxon>Hymenobacter</taxon>
    </lineage>
</organism>
<gene>
    <name evidence="1" type="ORF">EJV47_19220</name>
</gene>
<protein>
    <recommendedName>
        <fullName evidence="3">Transposase IS200-like domain-containing protein</fullName>
    </recommendedName>
</protein>
<dbReference type="GO" id="GO:0006313">
    <property type="term" value="P:DNA transposition"/>
    <property type="evidence" value="ECO:0007669"/>
    <property type="project" value="InterPro"/>
</dbReference>
<reference evidence="1 2" key="1">
    <citation type="submission" date="2018-12" db="EMBL/GenBank/DDBJ databases">
        <title>Hymenobacter gummosus sp. nov., isolated from a spring.</title>
        <authorList>
            <person name="Nie L."/>
        </authorList>
    </citation>
    <scope>NUCLEOTIDE SEQUENCE [LARGE SCALE GENOMIC DNA]</scope>
    <source>
        <strain evidence="1 2">KCTC 52166</strain>
    </source>
</reference>
<dbReference type="GO" id="GO:0004803">
    <property type="term" value="F:transposase activity"/>
    <property type="evidence" value="ECO:0007669"/>
    <property type="project" value="InterPro"/>
</dbReference>
<evidence type="ECO:0008006" key="3">
    <source>
        <dbReference type="Google" id="ProtNLM"/>
    </source>
</evidence>
<name>A0A3S0H4H5_9BACT</name>
<dbReference type="RefSeq" id="WP_126694799.1">
    <property type="nucleotide sequence ID" value="NZ_RXOF01000012.1"/>
</dbReference>
<proteinExistence type="predicted"/>
<dbReference type="SUPFAM" id="SSF143422">
    <property type="entry name" value="Transposase IS200-like"/>
    <property type="match status" value="1"/>
</dbReference>
<accession>A0A3S0H4H5</accession>
<dbReference type="AlphaFoldDB" id="A0A3S0H4H5"/>
<dbReference type="Gene3D" id="3.30.70.1290">
    <property type="entry name" value="Transposase IS200-like"/>
    <property type="match status" value="1"/>
</dbReference>